<name>A0A078GNS1_BRANA</name>
<dbReference type="PROSITE" id="PS51903">
    <property type="entry name" value="CLP_R"/>
    <property type="match status" value="1"/>
</dbReference>
<dbReference type="Proteomes" id="UP000028999">
    <property type="component" value="Unassembled WGS sequence"/>
</dbReference>
<dbReference type="PANTHER" id="PTHR43572">
    <property type="entry name" value="CHAPERONE PROTEIN CLPD, CHLOROPLASTIC"/>
    <property type="match status" value="1"/>
</dbReference>
<organism evidence="4 5">
    <name type="scientific">Brassica napus</name>
    <name type="common">Rape</name>
    <dbReference type="NCBI Taxonomy" id="3708"/>
    <lineage>
        <taxon>Eukaryota</taxon>
        <taxon>Viridiplantae</taxon>
        <taxon>Streptophyta</taxon>
        <taxon>Embryophyta</taxon>
        <taxon>Tracheophyta</taxon>
        <taxon>Spermatophyta</taxon>
        <taxon>Magnoliopsida</taxon>
        <taxon>eudicotyledons</taxon>
        <taxon>Gunneridae</taxon>
        <taxon>Pentapetalae</taxon>
        <taxon>rosids</taxon>
        <taxon>malvids</taxon>
        <taxon>Brassicales</taxon>
        <taxon>Brassicaceae</taxon>
        <taxon>Brassiceae</taxon>
        <taxon>Brassica</taxon>
    </lineage>
</organism>
<evidence type="ECO:0000313" key="4">
    <source>
        <dbReference type="EMBL" id="CDY28180.1"/>
    </source>
</evidence>
<keyword evidence="1" id="KW-0677">Repeat</keyword>
<dbReference type="Gramene" id="CDY28180">
    <property type="protein sequence ID" value="CDY28180"/>
    <property type="gene ID" value="GSBRNA2T00039897001"/>
</dbReference>
<feature type="domain" description="Clp R" evidence="3">
    <location>
        <begin position="8"/>
        <end position="111"/>
    </location>
</feature>
<dbReference type="InterPro" id="IPR036628">
    <property type="entry name" value="Clp_N_dom_sf"/>
</dbReference>
<gene>
    <name evidence="4" type="primary">BnaA01g06690D</name>
    <name evidence="4" type="ORF">GSBRNA2T00039897001</name>
</gene>
<sequence>MRADLITIQQTLTPEAATVLNQSIAEATRRNHGHTTPLHVAATLLSSSSVPSSRAMFQRRPRTPPYYYNFFPIANAGASSSFKRSNRGFETRAGSPAARLPGAAAATAFGG</sequence>
<accession>A0A078GNS1</accession>
<feature type="compositionally biased region" description="Low complexity" evidence="2">
    <location>
        <begin position="93"/>
        <end position="111"/>
    </location>
</feature>
<evidence type="ECO:0000256" key="2">
    <source>
        <dbReference type="SAM" id="MobiDB-lite"/>
    </source>
</evidence>
<dbReference type="Gene3D" id="1.10.1780.10">
    <property type="entry name" value="Clp, N-terminal domain"/>
    <property type="match status" value="1"/>
</dbReference>
<dbReference type="STRING" id="3708.A0A078GNS1"/>
<feature type="region of interest" description="Disordered" evidence="2">
    <location>
        <begin position="80"/>
        <end position="111"/>
    </location>
</feature>
<dbReference type="AlphaFoldDB" id="A0A078GNS1"/>
<evidence type="ECO:0000259" key="3">
    <source>
        <dbReference type="PROSITE" id="PS51903"/>
    </source>
</evidence>
<evidence type="ECO:0000256" key="1">
    <source>
        <dbReference type="PROSITE-ProRule" id="PRU01251"/>
    </source>
</evidence>
<dbReference type="EMBL" id="LK032216">
    <property type="protein sequence ID" value="CDY28180.1"/>
    <property type="molecule type" value="Genomic_DNA"/>
</dbReference>
<evidence type="ECO:0000313" key="5">
    <source>
        <dbReference type="Proteomes" id="UP000028999"/>
    </source>
</evidence>
<dbReference type="InterPro" id="IPR004176">
    <property type="entry name" value="Clp_R_N"/>
</dbReference>
<proteinExistence type="predicted"/>
<protein>
    <submittedName>
        <fullName evidence="4">BnaA01g06690D protein</fullName>
    </submittedName>
</protein>
<dbReference type="InterPro" id="IPR051650">
    <property type="entry name" value="SL_signaling_regulator"/>
</dbReference>
<dbReference type="PaxDb" id="3708-A0A078GNS1"/>
<keyword evidence="5" id="KW-1185">Reference proteome</keyword>
<dbReference type="PANTHER" id="PTHR43572:SF27">
    <property type="entry name" value="PROTEIN SMAX1-LIKE 2"/>
    <property type="match status" value="1"/>
</dbReference>
<reference evidence="4 5" key="1">
    <citation type="journal article" date="2014" name="Science">
        <title>Plant genetics. Early allopolyploid evolution in the post-Neolithic Brassica napus oilseed genome.</title>
        <authorList>
            <person name="Chalhoub B."/>
            <person name="Denoeud F."/>
            <person name="Liu S."/>
            <person name="Parkin I.A."/>
            <person name="Tang H."/>
            <person name="Wang X."/>
            <person name="Chiquet J."/>
            <person name="Belcram H."/>
            <person name="Tong C."/>
            <person name="Samans B."/>
            <person name="Correa M."/>
            <person name="Da Silva C."/>
            <person name="Just J."/>
            <person name="Falentin C."/>
            <person name="Koh C.S."/>
            <person name="Le Clainche I."/>
            <person name="Bernard M."/>
            <person name="Bento P."/>
            <person name="Noel B."/>
            <person name="Labadie K."/>
            <person name="Alberti A."/>
            <person name="Charles M."/>
            <person name="Arnaud D."/>
            <person name="Guo H."/>
            <person name="Daviaud C."/>
            <person name="Alamery S."/>
            <person name="Jabbari K."/>
            <person name="Zhao M."/>
            <person name="Edger P.P."/>
            <person name="Chelaifa H."/>
            <person name="Tack D."/>
            <person name="Lassalle G."/>
            <person name="Mestiri I."/>
            <person name="Schnel N."/>
            <person name="Le Paslier M.C."/>
            <person name="Fan G."/>
            <person name="Renault V."/>
            <person name="Bayer P.E."/>
            <person name="Golicz A.A."/>
            <person name="Manoli S."/>
            <person name="Lee T.H."/>
            <person name="Thi V.H."/>
            <person name="Chalabi S."/>
            <person name="Hu Q."/>
            <person name="Fan C."/>
            <person name="Tollenaere R."/>
            <person name="Lu Y."/>
            <person name="Battail C."/>
            <person name="Shen J."/>
            <person name="Sidebottom C.H."/>
            <person name="Wang X."/>
            <person name="Canaguier A."/>
            <person name="Chauveau A."/>
            <person name="Berard A."/>
            <person name="Deniot G."/>
            <person name="Guan M."/>
            <person name="Liu Z."/>
            <person name="Sun F."/>
            <person name="Lim Y.P."/>
            <person name="Lyons E."/>
            <person name="Town C.D."/>
            <person name="Bancroft I."/>
            <person name="Wang X."/>
            <person name="Meng J."/>
            <person name="Ma J."/>
            <person name="Pires J.C."/>
            <person name="King G.J."/>
            <person name="Brunel D."/>
            <person name="Delourme R."/>
            <person name="Renard M."/>
            <person name="Aury J.M."/>
            <person name="Adams K.L."/>
            <person name="Batley J."/>
            <person name="Snowdon R.J."/>
            <person name="Tost J."/>
            <person name="Edwards D."/>
            <person name="Zhou Y."/>
            <person name="Hua W."/>
            <person name="Sharpe A.G."/>
            <person name="Paterson A.H."/>
            <person name="Guan C."/>
            <person name="Wincker P."/>
        </authorList>
    </citation>
    <scope>NUCLEOTIDE SEQUENCE [LARGE SCALE GENOMIC DNA]</scope>
    <source>
        <strain evidence="5">cv. Darmor-bzh</strain>
    </source>
</reference>